<accession>A0ABQ4N697</accession>
<dbReference type="Proteomes" id="UP000680304">
    <property type="component" value="Unassembled WGS sequence"/>
</dbReference>
<sequence length="82" mass="9289">MYKVNFNTGAGNATAATLEEAKQIARDELAYTQQDITIETPDGEVVTTAKWYGVEPTEEDFVLERIGSYGFYQLWTDELENM</sequence>
<reference evidence="1 2" key="1">
    <citation type="submission" date="2021-04" db="EMBL/GenBank/DDBJ databases">
        <title>Draft genome sequence of Paenibacillus cisolokensis, LC2-13A.</title>
        <authorList>
            <person name="Uke A."/>
            <person name="Chhe C."/>
            <person name="Baramee S."/>
            <person name="Kosugi A."/>
        </authorList>
    </citation>
    <scope>NUCLEOTIDE SEQUENCE [LARGE SCALE GENOMIC DNA]</scope>
    <source>
        <strain evidence="1 2">LC2-13A</strain>
    </source>
</reference>
<protein>
    <submittedName>
        <fullName evidence="1">Uncharacterized protein</fullName>
    </submittedName>
</protein>
<evidence type="ECO:0000313" key="2">
    <source>
        <dbReference type="Proteomes" id="UP000680304"/>
    </source>
</evidence>
<proteinExistence type="predicted"/>
<dbReference type="EMBL" id="BOVJ01000068">
    <property type="protein sequence ID" value="GIQ63692.1"/>
    <property type="molecule type" value="Genomic_DNA"/>
</dbReference>
<comment type="caution">
    <text evidence="1">The sequence shown here is derived from an EMBL/GenBank/DDBJ whole genome shotgun (WGS) entry which is preliminary data.</text>
</comment>
<name>A0ABQ4N697_9BACL</name>
<gene>
    <name evidence="1" type="ORF">PACILC2_22600</name>
</gene>
<evidence type="ECO:0000313" key="1">
    <source>
        <dbReference type="EMBL" id="GIQ63692.1"/>
    </source>
</evidence>
<organism evidence="1 2">
    <name type="scientific">Paenibacillus cisolokensis</name>
    <dbReference type="NCBI Taxonomy" id="1658519"/>
    <lineage>
        <taxon>Bacteria</taxon>
        <taxon>Bacillati</taxon>
        <taxon>Bacillota</taxon>
        <taxon>Bacilli</taxon>
        <taxon>Bacillales</taxon>
        <taxon>Paenibacillaceae</taxon>
        <taxon>Paenibacillus</taxon>
    </lineage>
</organism>
<keyword evidence="2" id="KW-1185">Reference proteome</keyword>
<dbReference type="RefSeq" id="WP_213528776.1">
    <property type="nucleotide sequence ID" value="NZ_BOVJ01000068.1"/>
</dbReference>